<evidence type="ECO:0000256" key="1">
    <source>
        <dbReference type="ARBA" id="ARBA00001947"/>
    </source>
</evidence>
<dbReference type="InterPro" id="IPR001431">
    <property type="entry name" value="Pept_M16_Zn_BS"/>
</dbReference>
<feature type="domain" description="Peptidase M16 N-terminal" evidence="10">
    <location>
        <begin position="30"/>
        <end position="122"/>
    </location>
</feature>
<dbReference type="PROSITE" id="PS00143">
    <property type="entry name" value="INSULINASE"/>
    <property type="match status" value="1"/>
</dbReference>
<dbReference type="PANTHER" id="PTHR43690:SF35">
    <property type="entry name" value="NON-CATALYTIC MEMBER OF PEPTIDASE SUBFAMILY M16B-RELATED"/>
    <property type="match status" value="1"/>
</dbReference>
<name>A0ABS7TL14_9BACT</name>
<evidence type="ECO:0000313" key="12">
    <source>
        <dbReference type="EMBL" id="MBZ5708896.1"/>
    </source>
</evidence>
<keyword evidence="6" id="KW-0862">Zinc</keyword>
<evidence type="ECO:0000256" key="8">
    <source>
        <dbReference type="RuleBase" id="RU004447"/>
    </source>
</evidence>
<dbReference type="EMBL" id="JAIRAU010000002">
    <property type="protein sequence ID" value="MBZ5708896.1"/>
    <property type="molecule type" value="Genomic_DNA"/>
</dbReference>
<accession>A0ABS7TL14</accession>
<feature type="region of interest" description="Disordered" evidence="9">
    <location>
        <begin position="226"/>
        <end position="245"/>
    </location>
</feature>
<evidence type="ECO:0000256" key="2">
    <source>
        <dbReference type="ARBA" id="ARBA00007261"/>
    </source>
</evidence>
<evidence type="ECO:0000259" key="10">
    <source>
        <dbReference type="Pfam" id="PF00675"/>
    </source>
</evidence>
<keyword evidence="3" id="KW-0645">Protease</keyword>
<gene>
    <name evidence="12" type="ORF">K7C98_06480</name>
</gene>
<evidence type="ECO:0000256" key="3">
    <source>
        <dbReference type="ARBA" id="ARBA00022670"/>
    </source>
</evidence>
<proteinExistence type="inferred from homology"/>
<organism evidence="12 13">
    <name type="scientific">Nannocystis pusilla</name>
    <dbReference type="NCBI Taxonomy" id="889268"/>
    <lineage>
        <taxon>Bacteria</taxon>
        <taxon>Pseudomonadati</taxon>
        <taxon>Myxococcota</taxon>
        <taxon>Polyangia</taxon>
        <taxon>Nannocystales</taxon>
        <taxon>Nannocystaceae</taxon>
        <taxon>Nannocystis</taxon>
    </lineage>
</organism>
<evidence type="ECO:0000256" key="7">
    <source>
        <dbReference type="ARBA" id="ARBA00023049"/>
    </source>
</evidence>
<evidence type="ECO:0000313" key="13">
    <source>
        <dbReference type="Proteomes" id="UP001139031"/>
    </source>
</evidence>
<evidence type="ECO:0000259" key="11">
    <source>
        <dbReference type="Pfam" id="PF05193"/>
    </source>
</evidence>
<keyword evidence="4" id="KW-0479">Metal-binding</keyword>
<dbReference type="InterPro" id="IPR011249">
    <property type="entry name" value="Metalloenz_LuxS/M16"/>
</dbReference>
<dbReference type="RefSeq" id="WP_224190675.1">
    <property type="nucleotide sequence ID" value="NZ_JAIRAU010000002.1"/>
</dbReference>
<dbReference type="Proteomes" id="UP001139031">
    <property type="component" value="Unassembled WGS sequence"/>
</dbReference>
<dbReference type="InterPro" id="IPR007863">
    <property type="entry name" value="Peptidase_M16_C"/>
</dbReference>
<dbReference type="Pfam" id="PF05193">
    <property type="entry name" value="Peptidase_M16_C"/>
    <property type="match status" value="1"/>
</dbReference>
<evidence type="ECO:0000256" key="6">
    <source>
        <dbReference type="ARBA" id="ARBA00022833"/>
    </source>
</evidence>
<evidence type="ECO:0000256" key="5">
    <source>
        <dbReference type="ARBA" id="ARBA00022801"/>
    </source>
</evidence>
<dbReference type="SUPFAM" id="SSF63411">
    <property type="entry name" value="LuxS/MPP-like metallohydrolase"/>
    <property type="match status" value="2"/>
</dbReference>
<keyword evidence="7" id="KW-0482">Metalloprotease</keyword>
<comment type="cofactor">
    <cofactor evidence="1">
        <name>Zn(2+)</name>
        <dbReference type="ChEBI" id="CHEBI:29105"/>
    </cofactor>
</comment>
<comment type="caution">
    <text evidence="12">The sequence shown here is derived from an EMBL/GenBank/DDBJ whole genome shotgun (WGS) entry which is preliminary data.</text>
</comment>
<evidence type="ECO:0000256" key="9">
    <source>
        <dbReference type="SAM" id="MobiDB-lite"/>
    </source>
</evidence>
<sequence>MIAALLALLAAPAVTPGEDAHYHLDNGIEVILRHDRRAPLVAVRLRIHAGSVDDPRGRSGLAHMVEHMAHEGSTHAPRERRETLEYLLSAHANNAETRFYATEYYYTAPAQATEQMLWIEADRLGFVRGQHGAATLDAVRRIVINERRERAEQDPFARLEIQALSALFPAGHPYHGAVIGSAADLAAATIADVDAFLGRWVQPGNATLVLVGDLPAETTTWIERQFGGLPGTPRPAARTVPSVSPTQERRLAAEQPIGAAPAVLMAWPSPALDGDGDAAADVLAEALERGGFVRLARAEAPAQVAEFSATQRSLPNQSIFFVRVIGRVGATPEGLVAEVDRVLAGVAAGALDEPALRRARLRLARAHRSASQDLQDRAELLASEAAAGKPLGGSTDRDEWSAVTQEAVARLVREVLRPEARVTVLAEGER</sequence>
<reference evidence="12" key="1">
    <citation type="submission" date="2021-08" db="EMBL/GenBank/DDBJ databases">
        <authorList>
            <person name="Stevens D.C."/>
        </authorList>
    </citation>
    <scope>NUCLEOTIDE SEQUENCE</scope>
    <source>
        <strain evidence="12">DSM 53165</strain>
    </source>
</reference>
<evidence type="ECO:0000256" key="4">
    <source>
        <dbReference type="ARBA" id="ARBA00022723"/>
    </source>
</evidence>
<dbReference type="InterPro" id="IPR011765">
    <property type="entry name" value="Pept_M16_N"/>
</dbReference>
<dbReference type="InterPro" id="IPR050626">
    <property type="entry name" value="Peptidase_M16"/>
</dbReference>
<comment type="similarity">
    <text evidence="2 8">Belongs to the peptidase M16 family.</text>
</comment>
<dbReference type="Pfam" id="PF00675">
    <property type="entry name" value="Peptidase_M16"/>
    <property type="match status" value="1"/>
</dbReference>
<protein>
    <submittedName>
        <fullName evidence="12">Insulinase family protein</fullName>
    </submittedName>
</protein>
<dbReference type="PANTHER" id="PTHR43690">
    <property type="entry name" value="NARDILYSIN"/>
    <property type="match status" value="1"/>
</dbReference>
<keyword evidence="5" id="KW-0378">Hydrolase</keyword>
<keyword evidence="13" id="KW-1185">Reference proteome</keyword>
<feature type="domain" description="Peptidase M16 C-terminal" evidence="11">
    <location>
        <begin position="189"/>
        <end position="361"/>
    </location>
</feature>
<dbReference type="Gene3D" id="3.30.830.10">
    <property type="entry name" value="Metalloenzyme, LuxS/M16 peptidase-like"/>
    <property type="match status" value="2"/>
</dbReference>